<dbReference type="InterPro" id="IPR006311">
    <property type="entry name" value="TAT_signal"/>
</dbReference>
<dbReference type="PROSITE" id="PS51318">
    <property type="entry name" value="TAT"/>
    <property type="match status" value="1"/>
</dbReference>
<gene>
    <name evidence="1" type="ORF">SAMN05444168_2992</name>
</gene>
<dbReference type="Proteomes" id="UP000184693">
    <property type="component" value="Unassembled WGS sequence"/>
</dbReference>
<proteinExistence type="predicted"/>
<reference evidence="1 2" key="1">
    <citation type="submission" date="2016-11" db="EMBL/GenBank/DDBJ databases">
        <authorList>
            <person name="Jaros S."/>
            <person name="Januszkiewicz K."/>
            <person name="Wedrychowicz H."/>
        </authorList>
    </citation>
    <scope>NUCLEOTIDE SEQUENCE [LARGE SCALE GENOMIC DNA]</scope>
    <source>
        <strain evidence="1 2">GAS86</strain>
    </source>
</reference>
<name>A0A1N6H573_9BURK</name>
<evidence type="ECO:0000313" key="1">
    <source>
        <dbReference type="EMBL" id="SIO14817.1"/>
    </source>
</evidence>
<organism evidence="1 2">
    <name type="scientific">Paraburkholderia phenazinium</name>
    <dbReference type="NCBI Taxonomy" id="60549"/>
    <lineage>
        <taxon>Bacteria</taxon>
        <taxon>Pseudomonadati</taxon>
        <taxon>Pseudomonadota</taxon>
        <taxon>Betaproteobacteria</taxon>
        <taxon>Burkholderiales</taxon>
        <taxon>Burkholderiaceae</taxon>
        <taxon>Paraburkholderia</taxon>
    </lineage>
</organism>
<sequence>MDRRTFLMTGAWLSTTGSAWPWMARAASAPTTVAVLDASLVDARAFSVDAGRGAMPVFETGDDIGMLWYTTLAPRLAATPGLLVGVTRASDHFVLQQLALRSGRLVEHSRHQYAGGSAAIAFLMGPRES</sequence>
<accession>A0A1N6H573</accession>
<dbReference type="RefSeq" id="WP_074264949.1">
    <property type="nucleotide sequence ID" value="NZ_FSRM01000001.1"/>
</dbReference>
<dbReference type="EMBL" id="FSRM01000001">
    <property type="protein sequence ID" value="SIO14817.1"/>
    <property type="molecule type" value="Genomic_DNA"/>
</dbReference>
<dbReference type="OrthoDB" id="9099456at2"/>
<dbReference type="AlphaFoldDB" id="A0A1N6H573"/>
<protein>
    <submittedName>
        <fullName evidence="1">Uncharacterized protein</fullName>
    </submittedName>
</protein>
<evidence type="ECO:0000313" key="2">
    <source>
        <dbReference type="Proteomes" id="UP000184693"/>
    </source>
</evidence>